<comment type="caution">
    <text evidence="1">The sequence shown here is derived from an EMBL/GenBank/DDBJ whole genome shotgun (WGS) entry which is preliminary data.</text>
</comment>
<dbReference type="RefSeq" id="WP_151470697.1">
    <property type="nucleotide sequence ID" value="NZ_WBKG01000016.1"/>
</dbReference>
<dbReference type="EMBL" id="WBKG01000016">
    <property type="protein sequence ID" value="KAB1986926.1"/>
    <property type="molecule type" value="Genomic_DNA"/>
</dbReference>
<keyword evidence="2" id="KW-1185">Reference proteome</keyword>
<reference evidence="1 2" key="1">
    <citation type="submission" date="2019-09" db="EMBL/GenBank/DDBJ databases">
        <title>Isolation and identification of active actinomycetes.</title>
        <authorList>
            <person name="Yu Z."/>
            <person name="Han C."/>
            <person name="Yu B."/>
        </authorList>
    </citation>
    <scope>NUCLEOTIDE SEQUENCE [LARGE SCALE GENOMIC DNA]</scope>
    <source>
        <strain evidence="1 2">NEAU-H2</strain>
    </source>
</reference>
<dbReference type="AlphaFoldDB" id="A0A7J5DDL0"/>
<evidence type="ECO:0000313" key="1">
    <source>
        <dbReference type="EMBL" id="KAB1986926.1"/>
    </source>
</evidence>
<accession>A0A7J5DDL0</accession>
<sequence length="203" mass="22537">MKHAADFASPPQDYNIVVPDGWFRLRLDPDDRDRGIAALAERTFRGVDNAPRLRDQFMRDLQRKAKKAHKVGGIELYLSTLMIGPVPLASSLLISLPAPGEWPECEDADELADHLADGDVREDAELGVVELATAGRAVRHRHREAADPATQMGNTLPTTNLSYYVRIPATKSWLLLNFSTPVDPLADRMVELFDTVSGTLHWA</sequence>
<organism evidence="1 2">
    <name type="scientific">Streptomyces triticiradicis</name>
    <dbReference type="NCBI Taxonomy" id="2651189"/>
    <lineage>
        <taxon>Bacteria</taxon>
        <taxon>Bacillati</taxon>
        <taxon>Actinomycetota</taxon>
        <taxon>Actinomycetes</taxon>
        <taxon>Kitasatosporales</taxon>
        <taxon>Streptomycetaceae</taxon>
        <taxon>Streptomyces</taxon>
    </lineage>
</organism>
<gene>
    <name evidence="1" type="ORF">F8144_19875</name>
</gene>
<evidence type="ECO:0000313" key="2">
    <source>
        <dbReference type="Proteomes" id="UP000442990"/>
    </source>
</evidence>
<proteinExistence type="predicted"/>
<protein>
    <submittedName>
        <fullName evidence="1">Uncharacterized protein</fullName>
    </submittedName>
</protein>
<name>A0A7J5DDL0_9ACTN</name>
<dbReference type="Proteomes" id="UP000442990">
    <property type="component" value="Unassembled WGS sequence"/>
</dbReference>